<feature type="compositionally biased region" description="Polar residues" evidence="1">
    <location>
        <begin position="169"/>
        <end position="198"/>
    </location>
</feature>
<dbReference type="PROSITE" id="PS51257">
    <property type="entry name" value="PROKAR_LIPOPROTEIN"/>
    <property type="match status" value="1"/>
</dbReference>
<evidence type="ECO:0000313" key="4">
    <source>
        <dbReference type="Proteomes" id="UP000801492"/>
    </source>
</evidence>
<feature type="signal peptide" evidence="2">
    <location>
        <begin position="1"/>
        <end position="21"/>
    </location>
</feature>
<proteinExistence type="predicted"/>
<gene>
    <name evidence="3" type="ORF">ILUMI_10173</name>
</gene>
<feature type="region of interest" description="Disordered" evidence="1">
    <location>
        <begin position="169"/>
        <end position="203"/>
    </location>
</feature>
<dbReference type="EMBL" id="VTPC01005439">
    <property type="protein sequence ID" value="KAF2896006.1"/>
    <property type="molecule type" value="Genomic_DNA"/>
</dbReference>
<protein>
    <submittedName>
        <fullName evidence="3">Uncharacterized protein</fullName>
    </submittedName>
</protein>
<keyword evidence="4" id="KW-1185">Reference proteome</keyword>
<organism evidence="3 4">
    <name type="scientific">Ignelater luminosus</name>
    <name type="common">Cucubano</name>
    <name type="synonym">Pyrophorus luminosus</name>
    <dbReference type="NCBI Taxonomy" id="2038154"/>
    <lineage>
        <taxon>Eukaryota</taxon>
        <taxon>Metazoa</taxon>
        <taxon>Ecdysozoa</taxon>
        <taxon>Arthropoda</taxon>
        <taxon>Hexapoda</taxon>
        <taxon>Insecta</taxon>
        <taxon>Pterygota</taxon>
        <taxon>Neoptera</taxon>
        <taxon>Endopterygota</taxon>
        <taxon>Coleoptera</taxon>
        <taxon>Polyphaga</taxon>
        <taxon>Elateriformia</taxon>
        <taxon>Elateroidea</taxon>
        <taxon>Elateridae</taxon>
        <taxon>Agrypninae</taxon>
        <taxon>Pyrophorini</taxon>
        <taxon>Ignelater</taxon>
    </lineage>
</organism>
<feature type="compositionally biased region" description="Polar residues" evidence="1">
    <location>
        <begin position="251"/>
        <end position="277"/>
    </location>
</feature>
<feature type="region of interest" description="Disordered" evidence="1">
    <location>
        <begin position="233"/>
        <end position="303"/>
    </location>
</feature>
<evidence type="ECO:0000256" key="2">
    <source>
        <dbReference type="SAM" id="SignalP"/>
    </source>
</evidence>
<dbReference type="Proteomes" id="UP000801492">
    <property type="component" value="Unassembled WGS sequence"/>
</dbReference>
<reference evidence="3" key="1">
    <citation type="submission" date="2019-08" db="EMBL/GenBank/DDBJ databases">
        <title>The genome of the North American firefly Photinus pyralis.</title>
        <authorList>
            <consortium name="Photinus pyralis genome working group"/>
            <person name="Fallon T.R."/>
            <person name="Sander Lower S.E."/>
            <person name="Weng J.-K."/>
        </authorList>
    </citation>
    <scope>NUCLEOTIDE SEQUENCE</scope>
    <source>
        <strain evidence="3">TRF0915ILg1</strain>
        <tissue evidence="3">Whole body</tissue>
    </source>
</reference>
<feature type="chain" id="PRO_5035420601" evidence="2">
    <location>
        <begin position="22"/>
        <end position="370"/>
    </location>
</feature>
<evidence type="ECO:0000313" key="3">
    <source>
        <dbReference type="EMBL" id="KAF2896006.1"/>
    </source>
</evidence>
<dbReference type="OrthoDB" id="8197587at2759"/>
<sequence>MKVTVIFQLTVTLLAVSCAFGQYPPSGYRPQGRQFILPRRPTVNQGIGVGANIQPRNRYEPPQNQYGPPKPPPNQYGAPDYRPQSTAAPPPDQYLPVDVRNNQQQDDGQQNLLNQQNYLRPNVQQRPFNVIVNQEEDQNEQVYREQTYLQPNNNNDDNFRQQDVSNQASGFGISSVNNQQGWTRTNDNANQDLGQNPSVDRRYLAPAGNNFQRQQQGTNFKQTQAVATQLYQSPNNRNNEETNNNEDQNEDQALSVSDNNPRTNFGIANQNYLPPTTTERRKYAEPTTKRPDEEQEDTEAENPNVAIATAIARGQYYILQPDGRLQRVLYKTTQTEEEWKNNAFSAKLVYQPVEPIAAPIYAYNAPLVAI</sequence>
<evidence type="ECO:0000256" key="1">
    <source>
        <dbReference type="SAM" id="MobiDB-lite"/>
    </source>
</evidence>
<name>A0A8K0D2J8_IGNLU</name>
<keyword evidence="2" id="KW-0732">Signal</keyword>
<feature type="compositionally biased region" description="Basic and acidic residues" evidence="1">
    <location>
        <begin position="278"/>
        <end position="292"/>
    </location>
</feature>
<feature type="region of interest" description="Disordered" evidence="1">
    <location>
        <begin position="46"/>
        <end position="99"/>
    </location>
</feature>
<comment type="caution">
    <text evidence="3">The sequence shown here is derived from an EMBL/GenBank/DDBJ whole genome shotgun (WGS) entry which is preliminary data.</text>
</comment>
<dbReference type="AlphaFoldDB" id="A0A8K0D2J8"/>
<accession>A0A8K0D2J8</accession>